<keyword evidence="3" id="KW-1133">Transmembrane helix</keyword>
<dbReference type="Pfam" id="PF00990">
    <property type="entry name" value="GGDEF"/>
    <property type="match status" value="1"/>
</dbReference>
<dbReference type="Gene3D" id="3.30.70.270">
    <property type="match status" value="1"/>
</dbReference>
<proteinExistence type="predicted"/>
<dbReference type="AlphaFoldDB" id="A0A370G714"/>
<evidence type="ECO:0000256" key="2">
    <source>
        <dbReference type="ARBA" id="ARBA00034247"/>
    </source>
</evidence>
<reference evidence="5 6" key="1">
    <citation type="submission" date="2018-07" db="EMBL/GenBank/DDBJ databases">
        <title>Genomic Encyclopedia of Type Strains, Phase IV (KMG-IV): sequencing the most valuable type-strain genomes for metagenomic binning, comparative biology and taxonomic classification.</title>
        <authorList>
            <person name="Goeker M."/>
        </authorList>
    </citation>
    <scope>NUCLEOTIDE SEQUENCE [LARGE SCALE GENOMIC DNA]</scope>
    <source>
        <strain evidence="5 6">DSM 5603</strain>
    </source>
</reference>
<dbReference type="EC" id="2.7.7.65" evidence="1"/>
<dbReference type="InterPro" id="IPR050469">
    <property type="entry name" value="Diguanylate_Cyclase"/>
</dbReference>
<evidence type="ECO:0000256" key="1">
    <source>
        <dbReference type="ARBA" id="ARBA00012528"/>
    </source>
</evidence>
<dbReference type="SUPFAM" id="SSF55073">
    <property type="entry name" value="Nucleotide cyclase"/>
    <property type="match status" value="1"/>
</dbReference>
<dbReference type="PROSITE" id="PS50887">
    <property type="entry name" value="GGDEF"/>
    <property type="match status" value="1"/>
</dbReference>
<dbReference type="NCBIfam" id="TIGR00254">
    <property type="entry name" value="GGDEF"/>
    <property type="match status" value="1"/>
</dbReference>
<dbReference type="Proteomes" id="UP000254958">
    <property type="component" value="Unassembled WGS sequence"/>
</dbReference>
<keyword evidence="3" id="KW-0472">Membrane</keyword>
<evidence type="ECO:0000313" key="6">
    <source>
        <dbReference type="Proteomes" id="UP000254958"/>
    </source>
</evidence>
<dbReference type="PANTHER" id="PTHR45138:SF9">
    <property type="entry name" value="DIGUANYLATE CYCLASE DGCM-RELATED"/>
    <property type="match status" value="1"/>
</dbReference>
<sequence length="574" mass="63464">MISDSEYRPPRRFWIGRRLWISAACAVLLFTTVSGLILAHAFFQTFLRARHDAAGVERFRQVLETANDISAERAPSNILMGGETALSRSRLQAARARTNRDLAREAGIVPAKLLQETARLLGRARALVDRAAAQPVPRREAIQQAIEAQFAAYDGYRAVITAEAALLMRTDSGLAAPVQFALILCTLRDDGGRLGSVVVPALITHEAISERDISARDRLAGRMAIQWELLDLGANLTDRGSGLFALRANAEAAFFGDGQPLVARVIEEGTHAERYTETIETLNDRYIRTLAPLEIWRNSFLDGLLSHYRQRERHAFELLWVVSAVMLAVIGLIAGMVLLVHMRVLRPLLQASEAVVRLVHDRPVTLPFRHHGGRELQPLFEALGILRDKLQERAIQTRHLKHLAETDELTQLLNRRALEMLAEPVMEAETPEEQVFLILSDIDHFKAINDRYGHGEGDRVLVAVAGALRAQVRPGDLVARVGGEEFAVLTRTRHLMDALSLAHRLHQAVRDLDVRNADAGRIVVTASFGVAAGKGLTWRQFMAKADVALYAAKRAGRNTVRVAEADSAGPEHAA</sequence>
<feature type="transmembrane region" description="Helical" evidence="3">
    <location>
        <begin position="318"/>
        <end position="340"/>
    </location>
</feature>
<name>A0A370G714_GLULI</name>
<evidence type="ECO:0000259" key="4">
    <source>
        <dbReference type="PROSITE" id="PS50887"/>
    </source>
</evidence>
<keyword evidence="3" id="KW-0812">Transmembrane</keyword>
<feature type="transmembrane region" description="Helical" evidence="3">
    <location>
        <begin position="20"/>
        <end position="43"/>
    </location>
</feature>
<keyword evidence="6" id="KW-1185">Reference proteome</keyword>
<evidence type="ECO:0000313" key="5">
    <source>
        <dbReference type="EMBL" id="RDI38689.1"/>
    </source>
</evidence>
<dbReference type="SMART" id="SM00267">
    <property type="entry name" value="GGDEF"/>
    <property type="match status" value="1"/>
</dbReference>
<protein>
    <recommendedName>
        <fullName evidence="1">diguanylate cyclase</fullName>
        <ecNumber evidence="1">2.7.7.65</ecNumber>
    </recommendedName>
</protein>
<dbReference type="PANTHER" id="PTHR45138">
    <property type="entry name" value="REGULATORY COMPONENTS OF SENSORY TRANSDUCTION SYSTEM"/>
    <property type="match status" value="1"/>
</dbReference>
<comment type="catalytic activity">
    <reaction evidence="2">
        <text>2 GTP = 3',3'-c-di-GMP + 2 diphosphate</text>
        <dbReference type="Rhea" id="RHEA:24898"/>
        <dbReference type="ChEBI" id="CHEBI:33019"/>
        <dbReference type="ChEBI" id="CHEBI:37565"/>
        <dbReference type="ChEBI" id="CHEBI:58805"/>
        <dbReference type="EC" id="2.7.7.65"/>
    </reaction>
</comment>
<dbReference type="InterPro" id="IPR029787">
    <property type="entry name" value="Nucleotide_cyclase"/>
</dbReference>
<evidence type="ECO:0000256" key="3">
    <source>
        <dbReference type="SAM" id="Phobius"/>
    </source>
</evidence>
<dbReference type="InterPro" id="IPR043128">
    <property type="entry name" value="Rev_trsase/Diguanyl_cyclase"/>
</dbReference>
<gene>
    <name evidence="5" type="ORF">C7453_103149</name>
</gene>
<dbReference type="EMBL" id="QQAW01000003">
    <property type="protein sequence ID" value="RDI38689.1"/>
    <property type="molecule type" value="Genomic_DNA"/>
</dbReference>
<accession>A0A370G714</accession>
<organism evidence="5 6">
    <name type="scientific">Gluconacetobacter liquefaciens</name>
    <name type="common">Acetobacter liquefaciens</name>
    <dbReference type="NCBI Taxonomy" id="89584"/>
    <lineage>
        <taxon>Bacteria</taxon>
        <taxon>Pseudomonadati</taxon>
        <taxon>Pseudomonadota</taxon>
        <taxon>Alphaproteobacteria</taxon>
        <taxon>Acetobacterales</taxon>
        <taxon>Acetobacteraceae</taxon>
        <taxon>Gluconacetobacter</taxon>
    </lineage>
</organism>
<dbReference type="InterPro" id="IPR000160">
    <property type="entry name" value="GGDEF_dom"/>
</dbReference>
<dbReference type="RefSeq" id="WP_220791189.1">
    <property type="nucleotide sequence ID" value="NZ_BJMI01000005.1"/>
</dbReference>
<dbReference type="FunFam" id="3.30.70.270:FF:000001">
    <property type="entry name" value="Diguanylate cyclase domain protein"/>
    <property type="match status" value="1"/>
</dbReference>
<feature type="domain" description="GGDEF" evidence="4">
    <location>
        <begin position="433"/>
        <end position="565"/>
    </location>
</feature>
<dbReference type="GO" id="GO:0052621">
    <property type="term" value="F:diguanylate cyclase activity"/>
    <property type="evidence" value="ECO:0007669"/>
    <property type="project" value="UniProtKB-EC"/>
</dbReference>
<comment type="caution">
    <text evidence="5">The sequence shown here is derived from an EMBL/GenBank/DDBJ whole genome shotgun (WGS) entry which is preliminary data.</text>
</comment>
<dbReference type="CDD" id="cd01949">
    <property type="entry name" value="GGDEF"/>
    <property type="match status" value="1"/>
</dbReference>